<dbReference type="EMBL" id="JBHSFN010000029">
    <property type="protein sequence ID" value="MFC4591124.1"/>
    <property type="molecule type" value="Genomic_DNA"/>
</dbReference>
<keyword evidence="5 17" id="KW-0349">Heme</keyword>
<feature type="transmembrane region" description="Helical" evidence="18">
    <location>
        <begin position="426"/>
        <end position="448"/>
    </location>
</feature>
<dbReference type="PANTHER" id="PTHR10422:SF18">
    <property type="entry name" value="CYTOCHROME C OXIDASE SUBUNIT 1"/>
    <property type="match status" value="1"/>
</dbReference>
<feature type="transmembrane region" description="Helical" evidence="18">
    <location>
        <begin position="286"/>
        <end position="309"/>
    </location>
</feature>
<feature type="transmembrane region" description="Helical" evidence="18">
    <location>
        <begin position="120"/>
        <end position="147"/>
    </location>
</feature>
<feature type="transmembrane region" description="Helical" evidence="18">
    <location>
        <begin position="204"/>
        <end position="230"/>
    </location>
</feature>
<comment type="subcellular location">
    <subcellularLocation>
        <location evidence="18">Cell membrane</location>
        <topology evidence="18">Multi-pass membrane protein</topology>
    </subcellularLocation>
    <subcellularLocation>
        <location evidence="1">Membrane</location>
        <topology evidence="1">Multi-pass membrane protein</topology>
    </subcellularLocation>
</comment>
<evidence type="ECO:0000256" key="6">
    <source>
        <dbReference type="ARBA" id="ARBA00022660"/>
    </source>
</evidence>
<keyword evidence="11 18" id="KW-1133">Transmembrane helix</keyword>
<evidence type="ECO:0000256" key="9">
    <source>
        <dbReference type="ARBA" id="ARBA00022967"/>
    </source>
</evidence>
<comment type="function">
    <text evidence="15 18">Cytochrome c oxidase is the component of the respiratory chain that catalyzes the reduction of oxygen to water. Subunits 1-3 form the functional core of the enzyme complex. CO I is the catalytic subunit of the enzyme. Electrons originating in cytochrome c are transferred via the copper A center of subunit 2 and heme A of subunit 1 to the bimetallic center formed by heme A3 and copper B.</text>
</comment>
<comment type="catalytic activity">
    <reaction evidence="16 18">
        <text>4 Fe(II)-[cytochrome c] + O2 + 8 H(+)(in) = 4 Fe(III)-[cytochrome c] + 2 H2O + 4 H(+)(out)</text>
        <dbReference type="Rhea" id="RHEA:11436"/>
        <dbReference type="Rhea" id="RHEA-COMP:10350"/>
        <dbReference type="Rhea" id="RHEA-COMP:14399"/>
        <dbReference type="ChEBI" id="CHEBI:15377"/>
        <dbReference type="ChEBI" id="CHEBI:15378"/>
        <dbReference type="ChEBI" id="CHEBI:15379"/>
        <dbReference type="ChEBI" id="CHEBI:29033"/>
        <dbReference type="ChEBI" id="CHEBI:29034"/>
        <dbReference type="EC" id="7.1.1.9"/>
    </reaction>
</comment>
<feature type="transmembrane region" description="Helical" evidence="18">
    <location>
        <begin position="388"/>
        <end position="414"/>
    </location>
</feature>
<keyword evidence="12 18" id="KW-0408">Iron</keyword>
<evidence type="ECO:0000256" key="7">
    <source>
        <dbReference type="ARBA" id="ARBA00022692"/>
    </source>
</evidence>
<feature type="transmembrane region" description="Helical" evidence="18">
    <location>
        <begin position="78"/>
        <end position="99"/>
    </location>
</feature>
<keyword evidence="13 18" id="KW-0186">Copper</keyword>
<evidence type="ECO:0000313" key="20">
    <source>
        <dbReference type="EMBL" id="MFC4591124.1"/>
    </source>
</evidence>
<evidence type="ECO:0000256" key="18">
    <source>
        <dbReference type="RuleBase" id="RU363061"/>
    </source>
</evidence>
<evidence type="ECO:0000256" key="2">
    <source>
        <dbReference type="ARBA" id="ARBA00004673"/>
    </source>
</evidence>
<dbReference type="CDD" id="cd01662">
    <property type="entry name" value="Ubiquinol_Oxidase_I"/>
    <property type="match status" value="1"/>
</dbReference>
<evidence type="ECO:0000256" key="8">
    <source>
        <dbReference type="ARBA" id="ARBA00022723"/>
    </source>
</evidence>
<organism evidence="20 21">
    <name type="scientific">Sphaerisporangium corydalis</name>
    <dbReference type="NCBI Taxonomy" id="1441875"/>
    <lineage>
        <taxon>Bacteria</taxon>
        <taxon>Bacillati</taxon>
        <taxon>Actinomycetota</taxon>
        <taxon>Actinomycetes</taxon>
        <taxon>Streptosporangiales</taxon>
        <taxon>Streptosporangiaceae</taxon>
        <taxon>Sphaerisporangium</taxon>
    </lineage>
</organism>
<comment type="caution">
    <text evidence="20">The sequence shown here is derived from an EMBL/GenBank/DDBJ whole genome shotgun (WGS) entry which is preliminary data.</text>
</comment>
<evidence type="ECO:0000256" key="15">
    <source>
        <dbReference type="ARBA" id="ARBA00025218"/>
    </source>
</evidence>
<evidence type="ECO:0000256" key="11">
    <source>
        <dbReference type="ARBA" id="ARBA00022989"/>
    </source>
</evidence>
<feature type="transmembrane region" description="Helical" evidence="18">
    <location>
        <begin position="39"/>
        <end position="58"/>
    </location>
</feature>
<proteinExistence type="inferred from homology"/>
<evidence type="ECO:0000256" key="14">
    <source>
        <dbReference type="ARBA" id="ARBA00023136"/>
    </source>
</evidence>
<evidence type="ECO:0000256" key="4">
    <source>
        <dbReference type="ARBA" id="ARBA00022448"/>
    </source>
</evidence>
<evidence type="ECO:0000256" key="3">
    <source>
        <dbReference type="ARBA" id="ARBA00009578"/>
    </source>
</evidence>
<feature type="transmembrane region" description="Helical" evidence="18">
    <location>
        <begin position="250"/>
        <end position="274"/>
    </location>
</feature>
<feature type="transmembrane region" description="Helical" evidence="18">
    <location>
        <begin position="353"/>
        <end position="376"/>
    </location>
</feature>
<evidence type="ECO:0000256" key="17">
    <source>
        <dbReference type="RuleBase" id="RU000370"/>
    </source>
</evidence>
<feature type="transmembrane region" description="Helical" evidence="18">
    <location>
        <begin position="321"/>
        <end position="341"/>
    </location>
</feature>
<dbReference type="PANTHER" id="PTHR10422">
    <property type="entry name" value="CYTOCHROME C OXIDASE SUBUNIT 1"/>
    <property type="match status" value="1"/>
</dbReference>
<keyword evidence="7 17" id="KW-0812">Transmembrane</keyword>
<comment type="similarity">
    <text evidence="3 17">Belongs to the heme-copper respiratory oxidase family.</text>
</comment>
<dbReference type="NCBIfam" id="TIGR02891">
    <property type="entry name" value="CtaD_CoxA"/>
    <property type="match status" value="1"/>
</dbReference>
<keyword evidence="9" id="KW-1278">Translocase</keyword>
<dbReference type="PROSITE" id="PS50855">
    <property type="entry name" value="COX1"/>
    <property type="match status" value="1"/>
</dbReference>
<dbReference type="Gene3D" id="1.20.210.10">
    <property type="entry name" value="Cytochrome c oxidase-like, subunit I domain"/>
    <property type="match status" value="1"/>
</dbReference>
<evidence type="ECO:0000256" key="10">
    <source>
        <dbReference type="ARBA" id="ARBA00022982"/>
    </source>
</evidence>
<keyword evidence="4 17" id="KW-0813">Transport</keyword>
<dbReference type="InterPro" id="IPR036927">
    <property type="entry name" value="Cyt_c_oxase-like_su1_sf"/>
</dbReference>
<comment type="pathway">
    <text evidence="2 18">Energy metabolism; oxidative phosphorylation.</text>
</comment>
<evidence type="ECO:0000256" key="13">
    <source>
        <dbReference type="ARBA" id="ARBA00023008"/>
    </source>
</evidence>
<dbReference type="InterPro" id="IPR023615">
    <property type="entry name" value="Cyt_c_Oxase_su1_BS"/>
</dbReference>
<keyword evidence="18" id="KW-1003">Cell membrane</keyword>
<dbReference type="InterPro" id="IPR014241">
    <property type="entry name" value="Cyt_c_oxidase_su1_bac"/>
</dbReference>
<gene>
    <name evidence="20" type="primary">ctaD</name>
    <name evidence="20" type="ORF">ACFO8L_33875</name>
</gene>
<dbReference type="PROSITE" id="PS00077">
    <property type="entry name" value="COX1_CUB"/>
    <property type="match status" value="1"/>
</dbReference>
<evidence type="ECO:0000256" key="1">
    <source>
        <dbReference type="ARBA" id="ARBA00004141"/>
    </source>
</evidence>
<dbReference type="PRINTS" id="PR01165">
    <property type="entry name" value="CYCOXIDASEI"/>
</dbReference>
<name>A0ABV9EQQ8_9ACTN</name>
<feature type="domain" description="Cytochrome oxidase subunit I profile" evidence="19">
    <location>
        <begin position="27"/>
        <end position="533"/>
    </location>
</feature>
<evidence type="ECO:0000256" key="12">
    <source>
        <dbReference type="ARBA" id="ARBA00023004"/>
    </source>
</evidence>
<keyword evidence="8 18" id="KW-0479">Metal-binding</keyword>
<keyword evidence="10 17" id="KW-0249">Electron transport</keyword>
<reference evidence="21" key="1">
    <citation type="journal article" date="2019" name="Int. J. Syst. Evol. Microbiol.">
        <title>The Global Catalogue of Microorganisms (GCM) 10K type strain sequencing project: providing services to taxonomists for standard genome sequencing and annotation.</title>
        <authorList>
            <consortium name="The Broad Institute Genomics Platform"/>
            <consortium name="The Broad Institute Genome Sequencing Center for Infectious Disease"/>
            <person name="Wu L."/>
            <person name="Ma J."/>
        </authorList>
    </citation>
    <scope>NUCLEOTIDE SEQUENCE [LARGE SCALE GENOMIC DNA]</scope>
    <source>
        <strain evidence="21">CCUG 49560</strain>
    </source>
</reference>
<keyword evidence="6 17" id="KW-0679">Respiratory chain</keyword>
<dbReference type="Pfam" id="PF00115">
    <property type="entry name" value="COX1"/>
    <property type="match status" value="1"/>
</dbReference>
<sequence length="558" mass="61763">MTAVAEPTNQPAALARRARKGTIIAKWASSTDHKVIGHLYLITSFVFFLIGGVMALIMRAELAQPGLEFVSNEQFNQLFTMHGTIMLLMFATPLFAGFANELMPLQIGAPDVAFPRLNMVSYWLYLFGSMIAVSGFFTPDGAAAFGWTAYTPLSDAVSSPGLGGDLWIMGLSMSGIGTILGAVNFITTIITMRAPGMTMFRMPIFTWNILLTSILVLLAFPVLAAALLALEADRHLGAHIFDSSTGGAMLWQHLFWFFGHPEVYIIALPFFGIITEVLPVFSRKPIFGYISLVGATIAIAGLSAAVWAHHMFVTGQVLLPFFSFMTFLIAVPTGVKFFNWIGTMWRGHLSFEAPMLFAVGFLVTFLFGGLTGIILASPPLDFQVSDSYFVVAHFHYVVFGTVVFAMFAGFYFWWPKFTGKMLNDTLGKWHFWTLFIGFHTTFLVQHWLGAEGFPRRYADYSAADGFTNLNVVSSVGAFILGASTLPFLYNVWRTARSAPKVTVDDPWGFGNSLEWATSCPPPRHNFTKLPRIRSERPAFDLHNPHRLAEPVKALEADR</sequence>
<dbReference type="InterPro" id="IPR023616">
    <property type="entry name" value="Cyt_c_oxase-like_su1_dom"/>
</dbReference>
<dbReference type="Proteomes" id="UP001595891">
    <property type="component" value="Unassembled WGS sequence"/>
</dbReference>
<evidence type="ECO:0000256" key="5">
    <source>
        <dbReference type="ARBA" id="ARBA00022617"/>
    </source>
</evidence>
<dbReference type="InterPro" id="IPR000883">
    <property type="entry name" value="Cyt_C_Oxase_1"/>
</dbReference>
<protein>
    <recommendedName>
        <fullName evidence="18">Cytochrome c oxidase subunit 1</fullName>
        <ecNumber evidence="18">7.1.1.9</ecNumber>
    </recommendedName>
</protein>
<evidence type="ECO:0000256" key="16">
    <source>
        <dbReference type="ARBA" id="ARBA00047816"/>
    </source>
</evidence>
<accession>A0ABV9EQQ8</accession>
<dbReference type="SUPFAM" id="SSF81442">
    <property type="entry name" value="Cytochrome c oxidase subunit I-like"/>
    <property type="match status" value="1"/>
</dbReference>
<dbReference type="EC" id="7.1.1.9" evidence="18"/>
<evidence type="ECO:0000313" key="21">
    <source>
        <dbReference type="Proteomes" id="UP001595891"/>
    </source>
</evidence>
<feature type="transmembrane region" description="Helical" evidence="18">
    <location>
        <begin position="167"/>
        <end position="192"/>
    </location>
</feature>
<keyword evidence="14 18" id="KW-0472">Membrane</keyword>
<keyword evidence="21" id="KW-1185">Reference proteome</keyword>
<feature type="transmembrane region" description="Helical" evidence="18">
    <location>
        <begin position="468"/>
        <end position="492"/>
    </location>
</feature>
<evidence type="ECO:0000259" key="19">
    <source>
        <dbReference type="PROSITE" id="PS50855"/>
    </source>
</evidence>
<dbReference type="RefSeq" id="WP_262845959.1">
    <property type="nucleotide sequence ID" value="NZ_JANZYP010000043.1"/>
</dbReference>